<evidence type="ECO:0000313" key="2">
    <source>
        <dbReference type="Ensembl" id="ENSCANP00000030895.1"/>
    </source>
</evidence>
<reference evidence="2" key="1">
    <citation type="submission" date="2025-08" db="UniProtKB">
        <authorList>
            <consortium name="Ensembl"/>
        </authorList>
    </citation>
    <scope>IDENTIFICATION</scope>
</reference>
<proteinExistence type="predicted"/>
<reference evidence="2" key="2">
    <citation type="submission" date="2025-09" db="UniProtKB">
        <authorList>
            <consortium name="Ensembl"/>
        </authorList>
    </citation>
    <scope>IDENTIFICATION</scope>
</reference>
<name>A0A2K5JPX6_COLAP</name>
<accession>A0A2K5JPX6</accession>
<keyword evidence="3" id="KW-1185">Reference proteome</keyword>
<organism evidence="2 3">
    <name type="scientific">Colobus angolensis palliatus</name>
    <name type="common">Peters' Angolan colobus</name>
    <dbReference type="NCBI Taxonomy" id="336983"/>
    <lineage>
        <taxon>Eukaryota</taxon>
        <taxon>Metazoa</taxon>
        <taxon>Chordata</taxon>
        <taxon>Craniata</taxon>
        <taxon>Vertebrata</taxon>
        <taxon>Euteleostomi</taxon>
        <taxon>Mammalia</taxon>
        <taxon>Eutheria</taxon>
        <taxon>Euarchontoglires</taxon>
        <taxon>Primates</taxon>
        <taxon>Haplorrhini</taxon>
        <taxon>Catarrhini</taxon>
        <taxon>Cercopithecidae</taxon>
        <taxon>Colobinae</taxon>
        <taxon>Colobus</taxon>
    </lineage>
</organism>
<sequence length="93" mass="10212">MVQGHYLCQIHGAGCPHSPLRPDCCTQALSQSPPSSPHFTLPEPQSPRRRYCSSSVFLSMSKQISCYRSTESSSVVGGSRDEMGQEERSPPGW</sequence>
<evidence type="ECO:0000313" key="3">
    <source>
        <dbReference type="Proteomes" id="UP000233080"/>
    </source>
</evidence>
<dbReference type="OMA" id="ISCYRST"/>
<feature type="region of interest" description="Disordered" evidence="1">
    <location>
        <begin position="69"/>
        <end position="93"/>
    </location>
</feature>
<protein>
    <submittedName>
        <fullName evidence="2">Uncharacterized protein</fullName>
    </submittedName>
</protein>
<dbReference type="Ensembl" id="ENSCANT00000054106.1">
    <property type="protein sequence ID" value="ENSCANP00000030895.1"/>
    <property type="gene ID" value="ENSCANG00000039115.1"/>
</dbReference>
<evidence type="ECO:0000256" key="1">
    <source>
        <dbReference type="SAM" id="MobiDB-lite"/>
    </source>
</evidence>
<feature type="compositionally biased region" description="Basic and acidic residues" evidence="1">
    <location>
        <begin position="79"/>
        <end position="93"/>
    </location>
</feature>
<dbReference type="Proteomes" id="UP000233080">
    <property type="component" value="Unassembled WGS sequence"/>
</dbReference>
<dbReference type="AlphaFoldDB" id="A0A2K5JPX6"/>